<evidence type="ECO:0000313" key="1">
    <source>
        <dbReference type="EMBL" id="PSR70651.1"/>
    </source>
</evidence>
<reference evidence="1 2" key="1">
    <citation type="submission" date="2018-02" db="EMBL/GenBank/DDBJ databases">
        <title>Genome sequence of the basidiomycete white-rot fungus Phlebia centrifuga.</title>
        <authorList>
            <person name="Granchi Z."/>
            <person name="Peng M."/>
            <person name="de Vries R.P."/>
            <person name="Hilden K."/>
            <person name="Makela M.R."/>
            <person name="Grigoriev I."/>
            <person name="Riley R."/>
        </authorList>
    </citation>
    <scope>NUCLEOTIDE SEQUENCE [LARGE SCALE GENOMIC DNA]</scope>
    <source>
        <strain evidence="1 2">FBCC195</strain>
    </source>
</reference>
<proteinExistence type="predicted"/>
<dbReference type="STRING" id="98765.A0A2R6NE87"/>
<dbReference type="OrthoDB" id="3239894at2759"/>
<sequence>MHPDEIKPNFHYITHIFDQIRAYGPVYGFWTFLFERLNKILKTYAVNNHDGGELEVTFFREFSRETRLRSMVSVLSTSRLSDTSTDQDRLLIETAQLMQSTSAETRGTLASLAQEVNDAAANRLLMGPAVCIDLSIPQQSSIMDYYSTTHPALRLVDRATTSHVDQSTNFLYRRAYLHDYAILNGRKITPSRFNGTAHNSIVQVFINETWYVGEVVTIMTHRQPSHLNAPIEEHLINVRWFVRSTIVDTSLWSP</sequence>
<gene>
    <name evidence="1" type="ORF">PHLCEN_2v13456</name>
</gene>
<dbReference type="PANTHER" id="PTHR46579">
    <property type="entry name" value="F5/8 TYPE C DOMAIN-CONTAINING PROTEIN-RELATED"/>
    <property type="match status" value="1"/>
</dbReference>
<comment type="caution">
    <text evidence="1">The sequence shown here is derived from an EMBL/GenBank/DDBJ whole genome shotgun (WGS) entry which is preliminary data.</text>
</comment>
<dbReference type="Proteomes" id="UP000186601">
    <property type="component" value="Unassembled WGS sequence"/>
</dbReference>
<evidence type="ECO:0000313" key="2">
    <source>
        <dbReference type="Proteomes" id="UP000186601"/>
    </source>
</evidence>
<protein>
    <submittedName>
        <fullName evidence="1">Uncharacterized protein</fullName>
    </submittedName>
</protein>
<accession>A0A2R6NE87</accession>
<dbReference type="PANTHER" id="PTHR46579:SF1">
    <property type="entry name" value="F5_8 TYPE C DOMAIN-CONTAINING PROTEIN"/>
    <property type="match status" value="1"/>
</dbReference>
<keyword evidence="2" id="KW-1185">Reference proteome</keyword>
<organism evidence="1 2">
    <name type="scientific">Hermanssonia centrifuga</name>
    <dbReference type="NCBI Taxonomy" id="98765"/>
    <lineage>
        <taxon>Eukaryota</taxon>
        <taxon>Fungi</taxon>
        <taxon>Dikarya</taxon>
        <taxon>Basidiomycota</taxon>
        <taxon>Agaricomycotina</taxon>
        <taxon>Agaricomycetes</taxon>
        <taxon>Polyporales</taxon>
        <taxon>Meruliaceae</taxon>
        <taxon>Hermanssonia</taxon>
    </lineage>
</organism>
<dbReference type="EMBL" id="MLYV02001337">
    <property type="protein sequence ID" value="PSR70651.1"/>
    <property type="molecule type" value="Genomic_DNA"/>
</dbReference>
<name>A0A2R6NE87_9APHY</name>
<dbReference type="AlphaFoldDB" id="A0A2R6NE87"/>